<dbReference type="CDD" id="cd00610">
    <property type="entry name" value="OAT_like"/>
    <property type="match status" value="1"/>
</dbReference>
<proteinExistence type="inferred from homology"/>
<dbReference type="InterPro" id="IPR015422">
    <property type="entry name" value="PyrdxlP-dep_Trfase_small"/>
</dbReference>
<reference evidence="5" key="1">
    <citation type="submission" date="2020-09" db="EMBL/GenBank/DDBJ databases">
        <title>Streptomyces grisecoloratus sp. nov., isolated from cotton soil.</title>
        <authorList>
            <person name="Xing L."/>
        </authorList>
    </citation>
    <scope>NUCLEOTIDE SEQUENCE</scope>
    <source>
        <strain evidence="5">TRM S81-3</strain>
    </source>
</reference>
<keyword evidence="6" id="KW-1185">Reference proteome</keyword>
<dbReference type="GO" id="GO:0008483">
    <property type="term" value="F:transaminase activity"/>
    <property type="evidence" value="ECO:0007669"/>
    <property type="project" value="UniProtKB-KW"/>
</dbReference>
<comment type="cofactor">
    <cofactor evidence="1">
        <name>pyridoxal 5'-phosphate</name>
        <dbReference type="ChEBI" id="CHEBI:597326"/>
    </cofactor>
</comment>
<gene>
    <name evidence="5" type="ORF">H0H10_30320</name>
</gene>
<evidence type="ECO:0000313" key="5">
    <source>
        <dbReference type="EMBL" id="MBD0423410.1"/>
    </source>
</evidence>
<reference evidence="5" key="2">
    <citation type="submission" date="2020-09" db="EMBL/GenBank/DDBJ databases">
        <authorList>
            <person name="Luo X."/>
        </authorList>
    </citation>
    <scope>NUCLEOTIDE SEQUENCE</scope>
    <source>
        <strain evidence="5">TRM S81-3</strain>
    </source>
</reference>
<comment type="similarity">
    <text evidence="2 4">Belongs to the class-III pyridoxal-phosphate-dependent aminotransferase family.</text>
</comment>
<protein>
    <submittedName>
        <fullName evidence="5">Aspartate aminotransferase family protein</fullName>
    </submittedName>
</protein>
<dbReference type="PROSITE" id="PS00600">
    <property type="entry name" value="AA_TRANSFER_CLASS_3"/>
    <property type="match status" value="1"/>
</dbReference>
<dbReference type="Gene3D" id="3.40.640.10">
    <property type="entry name" value="Type I PLP-dependent aspartate aminotransferase-like (Major domain)"/>
    <property type="match status" value="1"/>
</dbReference>
<dbReference type="InterPro" id="IPR015421">
    <property type="entry name" value="PyrdxlP-dep_Trfase_major"/>
</dbReference>
<evidence type="ECO:0000256" key="1">
    <source>
        <dbReference type="ARBA" id="ARBA00001933"/>
    </source>
</evidence>
<accession>A0A926L7H2</accession>
<dbReference type="InterPro" id="IPR005814">
    <property type="entry name" value="Aminotrans_3"/>
</dbReference>
<sequence length="455" mass="49389">MTTSETGKGLEAAKAVVADDGAHVFRGWVQQGTHMALPVAGAEGSWFWDYAGNRYLDFSSQLVYANLGHQHPRLVAAVKDQADRLCTIAPHFAEERRATAARKIAELAPEGLNRVLFTTGGAEAVEHAVRLARLHTGRFKLLAAHHSFHGATSTAIQLTGDPRRWRNDTGTAGVVRFFPPYLYRSAFYAENEEQECARALEHLEQVIVLEGAKTIAAIVLEPVGGTSSGVLVPPDGYLAGVRELCDRYGIMLILDEIMVGFGRTGAWFASDHWGVRPDLMTFAKGVNSGYVPLSGVLVSDEIVETFSKTPYPGGSTYSGHALACAVAVEAIDTMRDEGLVEHAARLGREVFEPELTKMAERHPCVGEARGIGAIWALELVKSKDTKEMYVNYDTPDRLTPPGAELMGALMKRGVSAMVYINRLNITPPCNISEEDAREGLARIDDALTVADARVA</sequence>
<dbReference type="EMBL" id="JACVQF010000222">
    <property type="protein sequence ID" value="MBD0423410.1"/>
    <property type="molecule type" value="Genomic_DNA"/>
</dbReference>
<dbReference type="Gene3D" id="3.90.1150.10">
    <property type="entry name" value="Aspartate Aminotransferase, domain 1"/>
    <property type="match status" value="1"/>
</dbReference>
<dbReference type="GO" id="GO:0005829">
    <property type="term" value="C:cytosol"/>
    <property type="evidence" value="ECO:0007669"/>
    <property type="project" value="TreeGrafter"/>
</dbReference>
<dbReference type="PANTHER" id="PTHR43094:SF1">
    <property type="entry name" value="AMINOTRANSFERASE CLASS-III"/>
    <property type="match status" value="1"/>
</dbReference>
<dbReference type="InterPro" id="IPR049704">
    <property type="entry name" value="Aminotrans_3_PPA_site"/>
</dbReference>
<comment type="caution">
    <text evidence="5">The sequence shown here is derived from an EMBL/GenBank/DDBJ whole genome shotgun (WGS) entry which is preliminary data.</text>
</comment>
<dbReference type="AlphaFoldDB" id="A0A926L7H2"/>
<dbReference type="NCBIfam" id="NF004718">
    <property type="entry name" value="PRK06062.1"/>
    <property type="match status" value="1"/>
</dbReference>
<dbReference type="Proteomes" id="UP000621210">
    <property type="component" value="Unassembled WGS sequence"/>
</dbReference>
<evidence type="ECO:0000256" key="4">
    <source>
        <dbReference type="RuleBase" id="RU003560"/>
    </source>
</evidence>
<keyword evidence="5" id="KW-0808">Transferase</keyword>
<dbReference type="SUPFAM" id="SSF53383">
    <property type="entry name" value="PLP-dependent transferases"/>
    <property type="match status" value="1"/>
</dbReference>
<dbReference type="PANTHER" id="PTHR43094">
    <property type="entry name" value="AMINOTRANSFERASE"/>
    <property type="match status" value="1"/>
</dbReference>
<organism evidence="5 6">
    <name type="scientific">Streptomyces griseicoloratus</name>
    <dbReference type="NCBI Taxonomy" id="2752516"/>
    <lineage>
        <taxon>Bacteria</taxon>
        <taxon>Bacillati</taxon>
        <taxon>Actinomycetota</taxon>
        <taxon>Actinomycetes</taxon>
        <taxon>Kitasatosporales</taxon>
        <taxon>Streptomycetaceae</taxon>
        <taxon>Streptomyces</taxon>
    </lineage>
</organism>
<evidence type="ECO:0000256" key="3">
    <source>
        <dbReference type="ARBA" id="ARBA00022898"/>
    </source>
</evidence>
<evidence type="ECO:0000256" key="2">
    <source>
        <dbReference type="ARBA" id="ARBA00008954"/>
    </source>
</evidence>
<dbReference type="FunFam" id="3.40.640.10:FF:000004">
    <property type="entry name" value="Acetylornithine aminotransferase"/>
    <property type="match status" value="1"/>
</dbReference>
<keyword evidence="3 4" id="KW-0663">Pyridoxal phosphate</keyword>
<keyword evidence="5" id="KW-0032">Aminotransferase</keyword>
<name>A0A926L7H2_9ACTN</name>
<evidence type="ECO:0000313" key="6">
    <source>
        <dbReference type="Proteomes" id="UP000621210"/>
    </source>
</evidence>
<dbReference type="GO" id="GO:0030170">
    <property type="term" value="F:pyridoxal phosphate binding"/>
    <property type="evidence" value="ECO:0007669"/>
    <property type="project" value="InterPro"/>
</dbReference>
<dbReference type="RefSeq" id="WP_188184342.1">
    <property type="nucleotide sequence ID" value="NZ_JACVQF010000222.1"/>
</dbReference>
<dbReference type="InterPro" id="IPR015424">
    <property type="entry name" value="PyrdxlP-dep_Trfase"/>
</dbReference>
<dbReference type="Pfam" id="PF00202">
    <property type="entry name" value="Aminotran_3"/>
    <property type="match status" value="1"/>
</dbReference>